<comment type="subunit">
    <text evidence="14">Homohexamer.</text>
</comment>
<keyword evidence="12 14" id="KW-0119">Carbohydrate metabolism</keyword>
<feature type="active site" evidence="14">
    <location>
        <position position="137"/>
    </location>
</feature>
<dbReference type="Gene3D" id="3.40.50.300">
    <property type="entry name" value="P-loop containing nucleotide triphosphate hydrolases"/>
    <property type="match status" value="1"/>
</dbReference>
<dbReference type="Proteomes" id="UP000662904">
    <property type="component" value="Chromosome"/>
</dbReference>
<evidence type="ECO:0000256" key="4">
    <source>
        <dbReference type="ARBA" id="ARBA00022527"/>
    </source>
</evidence>
<feature type="binding site" evidence="14">
    <location>
        <begin position="152"/>
        <end position="159"/>
    </location>
    <ligand>
        <name>ATP</name>
        <dbReference type="ChEBI" id="CHEBI:30616"/>
    </ligand>
</feature>
<keyword evidence="10 14" id="KW-0460">Magnesium</keyword>
<feature type="active site" evidence="14">
    <location>
        <position position="158"/>
    </location>
</feature>
<accession>A0A8A0RLX5</accession>
<evidence type="ECO:0000259" key="15">
    <source>
        <dbReference type="Pfam" id="PF02603"/>
    </source>
</evidence>
<feature type="active site" evidence="14">
    <location>
        <position position="242"/>
    </location>
</feature>
<dbReference type="GO" id="GO:0000287">
    <property type="term" value="F:magnesium ion binding"/>
    <property type="evidence" value="ECO:0007669"/>
    <property type="project" value="UniProtKB-UniRule"/>
</dbReference>
<dbReference type="Pfam" id="PF02603">
    <property type="entry name" value="Hpr_kinase_N"/>
    <property type="match status" value="1"/>
</dbReference>
<evidence type="ECO:0000256" key="10">
    <source>
        <dbReference type="ARBA" id="ARBA00022842"/>
    </source>
</evidence>
<dbReference type="InterPro" id="IPR011104">
    <property type="entry name" value="Hpr_kin/Pase_C"/>
</dbReference>
<feature type="domain" description="HPr(Ser) kinase/phosphorylase N-terminal" evidence="15">
    <location>
        <begin position="4"/>
        <end position="126"/>
    </location>
</feature>
<name>A0A8A0RLX5_9FIRM</name>
<evidence type="ECO:0000256" key="3">
    <source>
        <dbReference type="ARBA" id="ARBA00006883"/>
    </source>
</evidence>
<dbReference type="SUPFAM" id="SSF53795">
    <property type="entry name" value="PEP carboxykinase-like"/>
    <property type="match status" value="1"/>
</dbReference>
<comment type="function">
    <text evidence="14">Catalyzes the ATP- as well as the pyrophosphate-dependent phosphorylation of a specific serine residue in HPr, a phosphocarrier protein of the phosphoenolpyruvate-dependent sugar phosphotransferase system (PTS). HprK/P also catalyzes the pyrophosphate-producing, inorganic phosphate-dependent dephosphorylation (phosphorolysis) of seryl-phosphorylated HPr (P-Ser-HPr). The two antagonistic activities of HprK/P are regulated by several intracellular metabolites, which change their concentration in response to the absence or presence of rapidly metabolisable carbon sources (glucose, fructose, etc.) in the growth medium. Therefore, by controlling the phosphorylation state of HPr, HPrK/P is a sensor enzyme that plays a major role in the regulation of carbon metabolism and sugar transport: it mediates carbon catabolite repression (CCR), and regulates PTS-catalyzed carbohydrate uptake and inducer exclusion.</text>
</comment>
<keyword evidence="4 14" id="KW-0723">Serine/threonine-protein kinase</keyword>
<evidence type="ECO:0000256" key="14">
    <source>
        <dbReference type="HAMAP-Rule" id="MF_01249"/>
    </source>
</evidence>
<dbReference type="PANTHER" id="PTHR30305:SF1">
    <property type="entry name" value="HPR KINASE_PHOSPHORYLASE"/>
    <property type="match status" value="1"/>
</dbReference>
<evidence type="ECO:0000256" key="13">
    <source>
        <dbReference type="ARBA" id="ARBA00047657"/>
    </source>
</evidence>
<dbReference type="AlphaFoldDB" id="A0A8A0RLX5"/>
<keyword evidence="5 14" id="KW-0808">Transferase</keyword>
<dbReference type="GO" id="GO:0004674">
    <property type="term" value="F:protein serine/threonine kinase activity"/>
    <property type="evidence" value="ECO:0007669"/>
    <property type="project" value="UniProtKB-KW"/>
</dbReference>
<comment type="domain">
    <text evidence="14">The Walker A ATP-binding motif also binds Pi and PPi.</text>
</comment>
<dbReference type="SUPFAM" id="SSF75138">
    <property type="entry name" value="HprK N-terminal domain-like"/>
    <property type="match status" value="1"/>
</dbReference>
<comment type="cofactor">
    <cofactor evidence="2 14">
        <name>Mg(2+)</name>
        <dbReference type="ChEBI" id="CHEBI:18420"/>
    </cofactor>
</comment>
<comment type="miscellaneous">
    <text evidence="14">Both phosphorylation and phosphorolysis are carried out by the same active site and suggest a common mechanism for both reactions.</text>
</comment>
<dbReference type="Gene3D" id="3.40.1390.20">
    <property type="entry name" value="HprK N-terminal domain-like"/>
    <property type="match status" value="1"/>
</dbReference>
<dbReference type="EC" id="2.7.11.-" evidence="14"/>
<gene>
    <name evidence="14 17" type="primary">hprK</name>
    <name evidence="17" type="ORF">H0A61_01764</name>
</gene>
<keyword evidence="7 14" id="KW-0547">Nucleotide-binding</keyword>
<keyword evidence="8 14" id="KW-0418">Kinase</keyword>
<dbReference type="CDD" id="cd01918">
    <property type="entry name" value="HprK_C"/>
    <property type="match status" value="1"/>
</dbReference>
<dbReference type="GO" id="GO:0000155">
    <property type="term" value="F:phosphorelay sensor kinase activity"/>
    <property type="evidence" value="ECO:0007669"/>
    <property type="project" value="InterPro"/>
</dbReference>
<evidence type="ECO:0000256" key="7">
    <source>
        <dbReference type="ARBA" id="ARBA00022741"/>
    </source>
</evidence>
<dbReference type="KEGG" id="kme:H0A61_01764"/>
<evidence type="ECO:0000256" key="1">
    <source>
        <dbReference type="ARBA" id="ARBA00001120"/>
    </source>
</evidence>
<feature type="region of interest" description="Important for the catalytic mechanism of both phosphorylation and dephosphorylation" evidence="14">
    <location>
        <begin position="200"/>
        <end position="209"/>
    </location>
</feature>
<evidence type="ECO:0000256" key="2">
    <source>
        <dbReference type="ARBA" id="ARBA00001946"/>
    </source>
</evidence>
<feature type="binding site" evidence="14">
    <location>
        <position position="159"/>
    </location>
    <ligand>
        <name>Mg(2+)</name>
        <dbReference type="ChEBI" id="CHEBI:18420"/>
    </ligand>
</feature>
<organism evidence="17 18">
    <name type="scientific">Koleobacter methoxysyntrophicus</name>
    <dbReference type="NCBI Taxonomy" id="2751313"/>
    <lineage>
        <taxon>Bacteria</taxon>
        <taxon>Bacillati</taxon>
        <taxon>Bacillota</taxon>
        <taxon>Clostridia</taxon>
        <taxon>Koleobacterales</taxon>
        <taxon>Koleobacteraceae</taxon>
        <taxon>Koleobacter</taxon>
    </lineage>
</organism>
<keyword evidence="6 14" id="KW-0479">Metal-binding</keyword>
<evidence type="ECO:0000256" key="6">
    <source>
        <dbReference type="ARBA" id="ARBA00022723"/>
    </source>
</evidence>
<dbReference type="EC" id="2.7.4.-" evidence="14"/>
<feature type="domain" description="HPr kinase/phosphorylase C-terminal" evidence="16">
    <location>
        <begin position="129"/>
        <end position="297"/>
    </location>
</feature>
<dbReference type="InterPro" id="IPR028979">
    <property type="entry name" value="Ser_kin/Pase_Hpr-like_N_sf"/>
</dbReference>
<dbReference type="GO" id="GO:0004712">
    <property type="term" value="F:protein serine/threonine/tyrosine kinase activity"/>
    <property type="evidence" value="ECO:0007669"/>
    <property type="project" value="UniProtKB-UniRule"/>
</dbReference>
<keyword evidence="9 14" id="KW-0067">ATP-binding</keyword>
<evidence type="ECO:0000256" key="8">
    <source>
        <dbReference type="ARBA" id="ARBA00022777"/>
    </source>
</evidence>
<evidence type="ECO:0000256" key="5">
    <source>
        <dbReference type="ARBA" id="ARBA00022679"/>
    </source>
</evidence>
<dbReference type="FunFam" id="3.40.50.300:FF:000174">
    <property type="entry name" value="HPr kinase/phosphorylase"/>
    <property type="match status" value="1"/>
</dbReference>
<keyword evidence="18" id="KW-1185">Reference proteome</keyword>
<proteinExistence type="inferred from homology"/>
<evidence type="ECO:0000256" key="9">
    <source>
        <dbReference type="ARBA" id="ARBA00022840"/>
    </source>
</evidence>
<dbReference type="InterPro" id="IPR011126">
    <property type="entry name" value="Hpr_kin/Pase_Hpr_N"/>
</dbReference>
<dbReference type="EMBL" id="CP059066">
    <property type="protein sequence ID" value="QSQ09401.1"/>
    <property type="molecule type" value="Genomic_DNA"/>
</dbReference>
<comment type="catalytic activity">
    <reaction evidence="1 14">
        <text>[HPr protein]-L-serine + ATP = [HPr protein]-O-phospho-L-serine + ADP + H(+)</text>
        <dbReference type="Rhea" id="RHEA:46600"/>
        <dbReference type="Rhea" id="RHEA-COMP:11602"/>
        <dbReference type="Rhea" id="RHEA-COMP:11603"/>
        <dbReference type="ChEBI" id="CHEBI:15378"/>
        <dbReference type="ChEBI" id="CHEBI:29999"/>
        <dbReference type="ChEBI" id="CHEBI:30616"/>
        <dbReference type="ChEBI" id="CHEBI:83421"/>
        <dbReference type="ChEBI" id="CHEBI:456216"/>
    </reaction>
</comment>
<keyword evidence="11 14" id="KW-0511">Multifunctional enzyme</keyword>
<comment type="similarity">
    <text evidence="3 14">Belongs to the HPrK/P family.</text>
</comment>
<evidence type="ECO:0000256" key="12">
    <source>
        <dbReference type="ARBA" id="ARBA00023277"/>
    </source>
</evidence>
<protein>
    <recommendedName>
        <fullName evidence="14">HPr kinase/phosphorylase</fullName>
        <shortName evidence="14">HPrK/P</shortName>
        <ecNumber evidence="14">2.7.11.-</ecNumber>
        <ecNumber evidence="14">2.7.4.-</ecNumber>
    </recommendedName>
    <alternativeName>
        <fullName evidence="14">HPr(Ser) kinase/phosphorylase</fullName>
    </alternativeName>
</protein>
<evidence type="ECO:0000313" key="18">
    <source>
        <dbReference type="Proteomes" id="UP000662904"/>
    </source>
</evidence>
<feature type="active site" description="Proton acceptor; for phosphorylation activity. Proton donor; for dephosphorylation activity" evidence="14">
    <location>
        <position position="176"/>
    </location>
</feature>
<feature type="region of interest" description="Important for the catalytic mechanism of dephosphorylation" evidence="14">
    <location>
        <begin position="263"/>
        <end position="268"/>
    </location>
</feature>
<comment type="catalytic activity">
    <reaction evidence="13 14">
        <text>[HPr protein]-O-phospho-L-serine + phosphate + H(+) = [HPr protein]-L-serine + diphosphate</text>
        <dbReference type="Rhea" id="RHEA:46604"/>
        <dbReference type="Rhea" id="RHEA-COMP:11602"/>
        <dbReference type="Rhea" id="RHEA-COMP:11603"/>
        <dbReference type="ChEBI" id="CHEBI:15378"/>
        <dbReference type="ChEBI" id="CHEBI:29999"/>
        <dbReference type="ChEBI" id="CHEBI:33019"/>
        <dbReference type="ChEBI" id="CHEBI:43474"/>
        <dbReference type="ChEBI" id="CHEBI:83421"/>
    </reaction>
</comment>
<dbReference type="InterPro" id="IPR003755">
    <property type="entry name" value="HPr(Ser)_kin/Pase"/>
</dbReference>
<dbReference type="PANTHER" id="PTHR30305">
    <property type="entry name" value="PROTEIN YJDM-RELATED"/>
    <property type="match status" value="1"/>
</dbReference>
<dbReference type="GO" id="GO:0005524">
    <property type="term" value="F:ATP binding"/>
    <property type="evidence" value="ECO:0007669"/>
    <property type="project" value="UniProtKB-UniRule"/>
</dbReference>
<dbReference type="Pfam" id="PF07475">
    <property type="entry name" value="Hpr_kinase_C"/>
    <property type="match status" value="1"/>
</dbReference>
<dbReference type="InterPro" id="IPR027417">
    <property type="entry name" value="P-loop_NTPase"/>
</dbReference>
<dbReference type="NCBIfam" id="TIGR00679">
    <property type="entry name" value="hpr-ser"/>
    <property type="match status" value="1"/>
</dbReference>
<reference evidence="17" key="1">
    <citation type="submission" date="2020-07" db="EMBL/GenBank/DDBJ databases">
        <title>Koleobacter methoxysyntrophicus gen. nov., sp. nov., a novel anaerobic bacterium isolated from deep subsurface oil field and proposal of Koleobacterales ord. nov. in the phylum Firmicutes.</title>
        <authorList>
            <person name="Sakamoto S."/>
            <person name="Tamaki H."/>
        </authorList>
    </citation>
    <scope>NUCLEOTIDE SEQUENCE</scope>
    <source>
        <strain evidence="17">NRmbB1</strain>
    </source>
</reference>
<dbReference type="RefSeq" id="WP_241754875.1">
    <property type="nucleotide sequence ID" value="NZ_CP059066.1"/>
</dbReference>
<dbReference type="GO" id="GO:0006109">
    <property type="term" value="P:regulation of carbohydrate metabolic process"/>
    <property type="evidence" value="ECO:0007669"/>
    <property type="project" value="UniProtKB-UniRule"/>
</dbReference>
<feature type="binding site" evidence="14">
    <location>
        <position position="201"/>
    </location>
    <ligand>
        <name>Mg(2+)</name>
        <dbReference type="ChEBI" id="CHEBI:18420"/>
    </ligand>
</feature>
<evidence type="ECO:0000256" key="11">
    <source>
        <dbReference type="ARBA" id="ARBA00023268"/>
    </source>
</evidence>
<dbReference type="HAMAP" id="MF_01249">
    <property type="entry name" value="HPr_kinase"/>
    <property type="match status" value="1"/>
</dbReference>
<evidence type="ECO:0000313" key="17">
    <source>
        <dbReference type="EMBL" id="QSQ09401.1"/>
    </source>
</evidence>
<evidence type="ECO:0000259" key="16">
    <source>
        <dbReference type="Pfam" id="PF07475"/>
    </source>
</evidence>
<sequence>MGKISLGRIIEKMTLEILVCGETLPDISVSDLNRPGLELAGFFEYFAFERIQIMGMTEISFIKGLSAEVRKERIGKLLSYELPCIIITRNQEPPVELLELAREKKRWLLRTTQATTRFISRLTNFLESELAPRTTVHGVLMDIYGVGVLLQGESGIGKSETAVELIKRGHRLVADDVVEIKQVAKNVLVGMAPELIKYYIEVRGLGIIDVKTIFGAGAVRDDIRIDLVLNVVEWDKFREFDRLGIREEKTTILDSAVPLKTIPIRPGRNLAAIIEVAAMNHRLIEMGYNAALQFSRRVYDKTSKKSNEEDKSLK</sequence>